<proteinExistence type="predicted"/>
<dbReference type="AlphaFoldDB" id="A0A8S9M704"/>
<accession>A0A8S9M704</accession>
<sequence>MCVREAEIFAGEKRNAECFAESRRRQTTAPNFVTHSFTGELQQAIFEISSFPFSYILIITNSTPESFHRNHHEISSAERKIREHFQIKPPSTAKDQTTRILKPAVHLKAMYNAGVKKPAVHREKGATPESKPATPRRGDHRVSESVPSWLSVLKGLIDFIGKSNHSEGSADQTVDGDGRTDEPPSADRRDCPSNNTYAEDADGRINEVLRVLNEVLRDLAHVITL</sequence>
<feature type="region of interest" description="Disordered" evidence="1">
    <location>
        <begin position="164"/>
        <end position="199"/>
    </location>
</feature>
<feature type="compositionally biased region" description="Basic and acidic residues" evidence="1">
    <location>
        <begin position="176"/>
        <end position="191"/>
    </location>
</feature>
<comment type="caution">
    <text evidence="2">The sequence shown here is derived from an EMBL/GenBank/DDBJ whole genome shotgun (WGS) entry which is preliminary data.</text>
</comment>
<reference evidence="2" key="1">
    <citation type="submission" date="2019-12" db="EMBL/GenBank/DDBJ databases">
        <title>Genome sequencing and annotation of Brassica cretica.</title>
        <authorList>
            <person name="Studholme D.J."/>
            <person name="Sarris P.F."/>
        </authorList>
    </citation>
    <scope>NUCLEOTIDE SEQUENCE</scope>
    <source>
        <strain evidence="2">PFS-102/07</strain>
        <tissue evidence="2">Leaf</tissue>
    </source>
</reference>
<organism evidence="2">
    <name type="scientific">Brassica cretica</name>
    <name type="common">Mustard</name>
    <dbReference type="NCBI Taxonomy" id="69181"/>
    <lineage>
        <taxon>Eukaryota</taxon>
        <taxon>Viridiplantae</taxon>
        <taxon>Streptophyta</taxon>
        <taxon>Embryophyta</taxon>
        <taxon>Tracheophyta</taxon>
        <taxon>Spermatophyta</taxon>
        <taxon>Magnoliopsida</taxon>
        <taxon>eudicotyledons</taxon>
        <taxon>Gunneridae</taxon>
        <taxon>Pentapetalae</taxon>
        <taxon>rosids</taxon>
        <taxon>malvids</taxon>
        <taxon>Brassicales</taxon>
        <taxon>Brassicaceae</taxon>
        <taxon>Brassiceae</taxon>
        <taxon>Brassica</taxon>
    </lineage>
</organism>
<protein>
    <submittedName>
        <fullName evidence="2">Uncharacterized protein</fullName>
    </submittedName>
</protein>
<name>A0A8S9M704_BRACR</name>
<evidence type="ECO:0000256" key="1">
    <source>
        <dbReference type="SAM" id="MobiDB-lite"/>
    </source>
</evidence>
<feature type="region of interest" description="Disordered" evidence="1">
    <location>
        <begin position="115"/>
        <end position="144"/>
    </location>
</feature>
<evidence type="ECO:0000313" key="2">
    <source>
        <dbReference type="EMBL" id="KAF2615595.1"/>
    </source>
</evidence>
<gene>
    <name evidence="2" type="ORF">F2Q70_00007038</name>
</gene>
<dbReference type="EMBL" id="QGKY02000089">
    <property type="protein sequence ID" value="KAF2615595.1"/>
    <property type="molecule type" value="Genomic_DNA"/>
</dbReference>